<evidence type="ECO:0000313" key="8">
    <source>
        <dbReference type="EMBL" id="EFV02862.1"/>
    </source>
</evidence>
<dbReference type="GO" id="GO:0050518">
    <property type="term" value="F:2-C-methyl-D-erythritol 4-phosphate cytidylyltransferase activity"/>
    <property type="evidence" value="ECO:0007669"/>
    <property type="project" value="UniProtKB-UniRule"/>
</dbReference>
<comment type="pathway">
    <text evidence="2 7">Isoprenoid biosynthesis; isopentenyl diphosphate biosynthesis via DXP pathway; isopentenyl diphosphate from 1-deoxy-D-xylulose 5-phosphate: step 2/6.</text>
</comment>
<sequence length="250" mass="27322">MKAERVENTAKAGTVDGKRHFITAVIPAAGQGSRMKAAMNKQYLTLAGKPILSYAIDAFEACELVNEIVVVINANERNIFRREVTARRRYRKLKTVIGGDCRQASVLNGLKGADPRCDLVMIHDGARPLINQQLILKCIAETLRTKATVVAVPAKNTIKVVRQENGTAIVDHTPDRENLYEVQTPQSFDYALIMAAYTKAAADGVAATDDASLVEHYGEPVTIVRGYYNNIKITTPEDLMIAGAVLAVRP</sequence>
<feature type="site" description="Transition state stabilizer" evidence="7">
    <location>
        <position position="34"/>
    </location>
</feature>
<dbReference type="InterPro" id="IPR050088">
    <property type="entry name" value="IspD/TarI_cytidylyltransf_bact"/>
</dbReference>
<feature type="site" description="Transition state stabilizer" evidence="7">
    <location>
        <position position="41"/>
    </location>
</feature>
<accession>E6MDH7</accession>
<dbReference type="Pfam" id="PF01128">
    <property type="entry name" value="IspD"/>
    <property type="match status" value="1"/>
</dbReference>
<dbReference type="PANTHER" id="PTHR32125">
    <property type="entry name" value="2-C-METHYL-D-ERYTHRITOL 4-PHOSPHATE CYTIDYLYLTRANSFERASE, CHLOROPLASTIC"/>
    <property type="match status" value="1"/>
</dbReference>
<dbReference type="PROSITE" id="PS01295">
    <property type="entry name" value="ISPD"/>
    <property type="match status" value="1"/>
</dbReference>
<dbReference type="GO" id="GO:0019288">
    <property type="term" value="P:isopentenyl diphosphate biosynthetic process, methylerythritol 4-phosphate pathway"/>
    <property type="evidence" value="ECO:0007669"/>
    <property type="project" value="UniProtKB-UniRule"/>
</dbReference>
<evidence type="ECO:0000256" key="2">
    <source>
        <dbReference type="ARBA" id="ARBA00004787"/>
    </source>
</evidence>
<dbReference type="SUPFAM" id="SSF53448">
    <property type="entry name" value="Nucleotide-diphospho-sugar transferases"/>
    <property type="match status" value="1"/>
</dbReference>
<dbReference type="FunFam" id="3.90.550.10:FF:000003">
    <property type="entry name" value="2-C-methyl-D-erythritol 4-phosphate cytidylyltransferase"/>
    <property type="match status" value="1"/>
</dbReference>
<dbReference type="NCBIfam" id="TIGR00453">
    <property type="entry name" value="ispD"/>
    <property type="match status" value="1"/>
</dbReference>
<comment type="similarity">
    <text evidence="3 7">Belongs to the IspD/TarI cytidylyltransferase family. IspD subfamily.</text>
</comment>
<gene>
    <name evidence="7 8" type="primary">ispD</name>
    <name evidence="8" type="ORF">HMP0721_0059</name>
</gene>
<dbReference type="InterPro" id="IPR001228">
    <property type="entry name" value="IspD"/>
</dbReference>
<evidence type="ECO:0000256" key="3">
    <source>
        <dbReference type="ARBA" id="ARBA00009789"/>
    </source>
</evidence>
<evidence type="ECO:0000256" key="7">
    <source>
        <dbReference type="HAMAP-Rule" id="MF_00108"/>
    </source>
</evidence>
<proteinExistence type="inferred from homology"/>
<protein>
    <recommendedName>
        <fullName evidence="7">2-C-methyl-D-erythritol 4-phosphate cytidylyltransferase</fullName>
        <ecNumber evidence="7">2.7.7.60</ecNumber>
    </recommendedName>
    <alternativeName>
        <fullName evidence="7">4-diphosphocytidyl-2C-methyl-D-erythritol synthase</fullName>
    </alternativeName>
    <alternativeName>
        <fullName evidence="7">MEP cytidylyltransferase</fullName>
        <shortName evidence="7">MCT</shortName>
    </alternativeName>
</protein>
<dbReference type="EC" id="2.7.7.60" evidence="7"/>
<dbReference type="Gene3D" id="3.90.550.10">
    <property type="entry name" value="Spore Coat Polysaccharide Biosynthesis Protein SpsA, Chain A"/>
    <property type="match status" value="1"/>
</dbReference>
<evidence type="ECO:0000256" key="1">
    <source>
        <dbReference type="ARBA" id="ARBA00001282"/>
    </source>
</evidence>
<dbReference type="CDD" id="cd02516">
    <property type="entry name" value="CDP-ME_synthetase"/>
    <property type="match status" value="1"/>
</dbReference>
<dbReference type="InterPro" id="IPR029044">
    <property type="entry name" value="Nucleotide-diphossugar_trans"/>
</dbReference>
<dbReference type="RefSeq" id="WP_006597477.1">
    <property type="nucleotide sequence ID" value="NZ_GL622359.1"/>
</dbReference>
<feature type="site" description="Positions MEP for the nucleophilic attack" evidence="7">
    <location>
        <position position="176"/>
    </location>
</feature>
<keyword evidence="6 7" id="KW-0414">Isoprene biosynthesis</keyword>
<dbReference type="HAMAP" id="MF_00108">
    <property type="entry name" value="IspD"/>
    <property type="match status" value="1"/>
</dbReference>
<organism evidence="8 9">
    <name type="scientific">Pseudoramibacter alactolyticus ATCC 23263</name>
    <dbReference type="NCBI Taxonomy" id="887929"/>
    <lineage>
        <taxon>Bacteria</taxon>
        <taxon>Bacillati</taxon>
        <taxon>Bacillota</taxon>
        <taxon>Clostridia</taxon>
        <taxon>Eubacteriales</taxon>
        <taxon>Eubacteriaceae</taxon>
        <taxon>Pseudoramibacter</taxon>
    </lineage>
</organism>
<comment type="caution">
    <text evidence="8">The sequence shown here is derived from an EMBL/GenBank/DDBJ whole genome shotgun (WGS) entry which is preliminary data.</text>
</comment>
<dbReference type="EMBL" id="AEQN01000003">
    <property type="protein sequence ID" value="EFV02862.1"/>
    <property type="molecule type" value="Genomic_DNA"/>
</dbReference>
<dbReference type="AlphaFoldDB" id="E6MDH7"/>
<dbReference type="InterPro" id="IPR018294">
    <property type="entry name" value="ISPD_synthase_CS"/>
</dbReference>
<dbReference type="Proteomes" id="UP000004754">
    <property type="component" value="Unassembled WGS sequence"/>
</dbReference>
<feature type="site" description="Positions MEP for the nucleophilic attack" evidence="7">
    <location>
        <position position="232"/>
    </location>
</feature>
<comment type="catalytic activity">
    <reaction evidence="1 7">
        <text>2-C-methyl-D-erythritol 4-phosphate + CTP + H(+) = 4-CDP-2-C-methyl-D-erythritol + diphosphate</text>
        <dbReference type="Rhea" id="RHEA:13429"/>
        <dbReference type="ChEBI" id="CHEBI:15378"/>
        <dbReference type="ChEBI" id="CHEBI:33019"/>
        <dbReference type="ChEBI" id="CHEBI:37563"/>
        <dbReference type="ChEBI" id="CHEBI:57823"/>
        <dbReference type="ChEBI" id="CHEBI:58262"/>
        <dbReference type="EC" id="2.7.7.60"/>
    </reaction>
</comment>
<reference evidence="8 9" key="1">
    <citation type="submission" date="2010-12" db="EMBL/GenBank/DDBJ databases">
        <authorList>
            <person name="Muzny D."/>
            <person name="Qin X."/>
            <person name="Deng J."/>
            <person name="Jiang H."/>
            <person name="Liu Y."/>
            <person name="Qu J."/>
            <person name="Song X.-Z."/>
            <person name="Zhang L."/>
            <person name="Thornton R."/>
            <person name="Coyle M."/>
            <person name="Francisco L."/>
            <person name="Jackson L."/>
            <person name="Javaid M."/>
            <person name="Korchina V."/>
            <person name="Kovar C."/>
            <person name="Mata R."/>
            <person name="Mathew T."/>
            <person name="Ngo R."/>
            <person name="Nguyen L."/>
            <person name="Nguyen N."/>
            <person name="Okwuonu G."/>
            <person name="Ongeri F."/>
            <person name="Pham C."/>
            <person name="Simmons D."/>
            <person name="Wilczek-Boney K."/>
            <person name="Hale W."/>
            <person name="Jakkamsetti A."/>
            <person name="Pham P."/>
            <person name="Ruth R."/>
            <person name="San Lucas F."/>
            <person name="Warren J."/>
            <person name="Zhang J."/>
            <person name="Zhao Z."/>
            <person name="Zhou C."/>
            <person name="Zhu D."/>
            <person name="Lee S."/>
            <person name="Bess C."/>
            <person name="Blankenburg K."/>
            <person name="Forbes L."/>
            <person name="Fu Q."/>
            <person name="Gubbala S."/>
            <person name="Hirani K."/>
            <person name="Jayaseelan J.C."/>
            <person name="Lara F."/>
            <person name="Munidasa M."/>
            <person name="Palculict T."/>
            <person name="Patil S."/>
            <person name="Pu L.-L."/>
            <person name="Saada N."/>
            <person name="Tang L."/>
            <person name="Weissenberger G."/>
            <person name="Zhu Y."/>
            <person name="Hemphill L."/>
            <person name="Shang Y."/>
            <person name="Youmans B."/>
            <person name="Ayvaz T."/>
            <person name="Ross M."/>
            <person name="Santibanez J."/>
            <person name="Aqrawi P."/>
            <person name="Gross S."/>
            <person name="Joshi V."/>
            <person name="Fowler G."/>
            <person name="Nazareth L."/>
            <person name="Reid J."/>
            <person name="Worley K."/>
            <person name="Petrosino J."/>
            <person name="Highlander S."/>
            <person name="Gibbs R."/>
        </authorList>
    </citation>
    <scope>NUCLEOTIDE SEQUENCE [LARGE SCALE GENOMIC DNA]</scope>
    <source>
        <strain evidence="8 9">ATCC 23263</strain>
    </source>
</reference>
<keyword evidence="9" id="KW-1185">Reference proteome</keyword>
<dbReference type="InterPro" id="IPR034683">
    <property type="entry name" value="IspD/TarI"/>
</dbReference>
<dbReference type="HOGENOM" id="CLU_061281_2_2_9"/>
<dbReference type="UniPathway" id="UPA00056">
    <property type="reaction ID" value="UER00093"/>
</dbReference>
<keyword evidence="4 7" id="KW-0808">Transferase</keyword>
<evidence type="ECO:0000256" key="5">
    <source>
        <dbReference type="ARBA" id="ARBA00022695"/>
    </source>
</evidence>
<keyword evidence="5 7" id="KW-0548">Nucleotidyltransferase</keyword>
<dbReference type="PANTHER" id="PTHR32125:SF4">
    <property type="entry name" value="2-C-METHYL-D-ERYTHRITOL 4-PHOSPHATE CYTIDYLYLTRANSFERASE, CHLOROPLASTIC"/>
    <property type="match status" value="1"/>
</dbReference>
<evidence type="ECO:0000256" key="6">
    <source>
        <dbReference type="ARBA" id="ARBA00023229"/>
    </source>
</evidence>
<dbReference type="eggNOG" id="COG1211">
    <property type="taxonomic scope" value="Bacteria"/>
</dbReference>
<name>E6MDH7_9FIRM</name>
<evidence type="ECO:0000313" key="9">
    <source>
        <dbReference type="Proteomes" id="UP000004754"/>
    </source>
</evidence>
<comment type="function">
    <text evidence="7">Catalyzes the formation of 4-diphosphocytidyl-2-C-methyl-D-erythritol from CTP and 2-C-methyl-D-erythritol 4-phosphate (MEP).</text>
</comment>
<evidence type="ECO:0000256" key="4">
    <source>
        <dbReference type="ARBA" id="ARBA00022679"/>
    </source>
</evidence>
<dbReference type="STRING" id="887929.HMP0721_0059"/>